<keyword evidence="2" id="KW-0408">Iron</keyword>
<feature type="region of interest" description="Disordered" evidence="4">
    <location>
        <begin position="334"/>
        <end position="355"/>
    </location>
</feature>
<dbReference type="GO" id="GO:0052699">
    <property type="term" value="P:ergothioneine biosynthetic process"/>
    <property type="evidence" value="ECO:0007669"/>
    <property type="project" value="InterPro"/>
</dbReference>
<evidence type="ECO:0000259" key="6">
    <source>
        <dbReference type="Pfam" id="PF12867"/>
    </source>
</evidence>
<comment type="pathway">
    <text evidence="3">Amino-acid biosynthesis; ergothioneine biosynthesis.</text>
</comment>
<feature type="domain" description="Sulfatase-modifying factor enzyme-like" evidence="5">
    <location>
        <begin position="187"/>
        <end position="435"/>
    </location>
</feature>
<keyword evidence="8" id="KW-1185">Reference proteome</keyword>
<evidence type="ECO:0000313" key="8">
    <source>
        <dbReference type="Proteomes" id="UP000188219"/>
    </source>
</evidence>
<reference evidence="7" key="1">
    <citation type="submission" date="2017-02" db="EMBL/GenBank/DDBJ databases">
        <title>Genome of Microbulbifer agarilyticus GP101.</title>
        <authorList>
            <person name="Jung J."/>
            <person name="Bae S.S."/>
            <person name="Baek K."/>
        </authorList>
    </citation>
    <scope>NUCLEOTIDE SEQUENCE [LARGE SCALE GENOMIC DNA]</scope>
    <source>
        <strain evidence="7">GP101</strain>
    </source>
</reference>
<dbReference type="SUPFAM" id="SSF56436">
    <property type="entry name" value="C-type lectin-like"/>
    <property type="match status" value="1"/>
</dbReference>
<accession>A0A1Q2MB52</accession>
<dbReference type="AlphaFoldDB" id="A0A1Q2MB52"/>
<evidence type="ECO:0000256" key="4">
    <source>
        <dbReference type="SAM" id="MobiDB-lite"/>
    </source>
</evidence>
<feature type="domain" description="DinB-like" evidence="6">
    <location>
        <begin position="14"/>
        <end position="144"/>
    </location>
</feature>
<dbReference type="Proteomes" id="UP000188219">
    <property type="component" value="Chromosome"/>
</dbReference>
<dbReference type="InterPro" id="IPR042095">
    <property type="entry name" value="SUMF_sf"/>
</dbReference>
<proteinExistence type="predicted"/>
<dbReference type="InterPro" id="IPR005532">
    <property type="entry name" value="SUMF_dom"/>
</dbReference>
<feature type="compositionally biased region" description="Basic and acidic residues" evidence="4">
    <location>
        <begin position="338"/>
        <end position="349"/>
    </location>
</feature>
<keyword evidence="1" id="KW-0560">Oxidoreductase</keyword>
<dbReference type="InterPro" id="IPR016187">
    <property type="entry name" value="CTDL_fold"/>
</dbReference>
<organism evidence="7 8">
    <name type="scientific">Microbulbifer agarilyticus</name>
    <dbReference type="NCBI Taxonomy" id="260552"/>
    <lineage>
        <taxon>Bacteria</taxon>
        <taxon>Pseudomonadati</taxon>
        <taxon>Pseudomonadota</taxon>
        <taxon>Gammaproteobacteria</taxon>
        <taxon>Cellvibrionales</taxon>
        <taxon>Microbulbiferaceae</taxon>
        <taxon>Microbulbifer</taxon>
    </lineage>
</organism>
<gene>
    <name evidence="7" type="ORF">Mag101_08550</name>
</gene>
<name>A0A1Q2MB52_9GAMM</name>
<dbReference type="Gene3D" id="3.90.1580.10">
    <property type="entry name" value="paralog of FGE (formylglycine-generating enzyme)"/>
    <property type="match status" value="1"/>
</dbReference>
<dbReference type="Pfam" id="PF03781">
    <property type="entry name" value="FGE-sulfatase"/>
    <property type="match status" value="1"/>
</dbReference>
<evidence type="ECO:0000313" key="7">
    <source>
        <dbReference type="EMBL" id="AQQ69462.1"/>
    </source>
</evidence>
<dbReference type="InterPro" id="IPR051043">
    <property type="entry name" value="Sulfatase_Mod_Factor_Kinase"/>
</dbReference>
<dbReference type="PANTHER" id="PTHR23150">
    <property type="entry name" value="SULFATASE MODIFYING FACTOR 1, 2"/>
    <property type="match status" value="1"/>
</dbReference>
<dbReference type="STRING" id="260552.Mag101_08550"/>
<sequence length="439" mass="50131">MSLDERSALLIKYQSVRQQTERIVEPLSAEDLQIQSMPDASPGKWHLAHTSWFFETFILQPHCPDYDCFHPDFHHLFNSYYNALGTPFARPQRGLLSRPSLEQVISYRQHIDTEIERWLTEEQVDGDLANLLVLGLNHEQQHQELLLTDIKHGLSINPMAPPYTQGDGEQLKQMPQQDRDDLAELTWLRVPEDTYTLGSDGKAFSFDNEGPAHQRYQPAFRIASRLVTNAEYLTFINEGGYEQSRLWLSDGWAYVNQSGMRAPLYWRKVEGAWYEFTLSGLQPINPDAPVCHVNFYEADAFATWAGFRLPTEFEWEIAAWLHCQKSGAAGRGNMLDSGHLHPQAEHDELNAPGSSTVDGPQLLGNVWQWTSSAYQPYPGFRASADAVGEYNGKFMCNQMVLRGGSCVTPRSHIRISYRNFFYPHQAWQFTGIRLAGDDL</sequence>
<dbReference type="InterPro" id="IPR017806">
    <property type="entry name" value="EgtB"/>
</dbReference>
<dbReference type="Pfam" id="PF12867">
    <property type="entry name" value="DinB_2"/>
    <property type="match status" value="1"/>
</dbReference>
<evidence type="ECO:0000256" key="3">
    <source>
        <dbReference type="ARBA" id="ARBA00037882"/>
    </source>
</evidence>
<dbReference type="NCBIfam" id="TIGR03440">
    <property type="entry name" value="egtB_TIGR03440"/>
    <property type="match status" value="1"/>
</dbReference>
<dbReference type="PANTHER" id="PTHR23150:SF36">
    <property type="entry name" value="HERCYNINE OXYGENASE"/>
    <property type="match status" value="1"/>
</dbReference>
<dbReference type="InterPro" id="IPR024775">
    <property type="entry name" value="DinB-like"/>
</dbReference>
<evidence type="ECO:0008006" key="9">
    <source>
        <dbReference type="Google" id="ProtNLM"/>
    </source>
</evidence>
<evidence type="ECO:0000256" key="1">
    <source>
        <dbReference type="ARBA" id="ARBA00023002"/>
    </source>
</evidence>
<protein>
    <recommendedName>
        <fullName evidence="9">Sulfatase maturase</fullName>
    </recommendedName>
</protein>
<dbReference type="KEGG" id="maga:Mag101_08550"/>
<evidence type="ECO:0000256" key="2">
    <source>
        <dbReference type="ARBA" id="ARBA00023004"/>
    </source>
</evidence>
<evidence type="ECO:0000259" key="5">
    <source>
        <dbReference type="Pfam" id="PF03781"/>
    </source>
</evidence>
<dbReference type="EMBL" id="CP019650">
    <property type="protein sequence ID" value="AQQ69462.1"/>
    <property type="molecule type" value="Genomic_DNA"/>
</dbReference>